<dbReference type="InterPro" id="IPR000210">
    <property type="entry name" value="BTB/POZ_dom"/>
</dbReference>
<organism evidence="5 6">
    <name type="scientific">Lactuca sativa</name>
    <name type="common">Garden lettuce</name>
    <dbReference type="NCBI Taxonomy" id="4236"/>
    <lineage>
        <taxon>Eukaryota</taxon>
        <taxon>Viridiplantae</taxon>
        <taxon>Streptophyta</taxon>
        <taxon>Embryophyta</taxon>
        <taxon>Tracheophyta</taxon>
        <taxon>Spermatophyta</taxon>
        <taxon>Magnoliopsida</taxon>
        <taxon>eudicotyledons</taxon>
        <taxon>Gunneridae</taxon>
        <taxon>Pentapetalae</taxon>
        <taxon>asterids</taxon>
        <taxon>campanulids</taxon>
        <taxon>Asterales</taxon>
        <taxon>Asteraceae</taxon>
        <taxon>Cichorioideae</taxon>
        <taxon>Cichorieae</taxon>
        <taxon>Lactucinae</taxon>
        <taxon>Lactuca</taxon>
    </lineage>
</organism>
<dbReference type="GO" id="GO:0010114">
    <property type="term" value="P:response to red light"/>
    <property type="evidence" value="ECO:0000318"/>
    <property type="project" value="GO_Central"/>
</dbReference>
<sequence>MVIIHYDSNLDIFDNTVIMNSSYSSEVGRDNNDFGFAFNDSKFSDRLLCIEIVSEPLGFTPHGEGSISLAARNRKRRREDITEENVFAVDNAAEYSDEQVLNQPDHILDNGKDNEIQDEEQESMIEESHTPLVPRVKTIHISSPILAAKSPFFYKLFSNGMKESEEPNVNLQINASEEAAFMELLNFIYSNTLTSTSAHALLDVLMAADKFEVSSCMKQCSSLLRDLPMTHELALLYLDLPSTVSMAEAVQPLTNAAKQFLTVRYKDITKSRDIILNLPLAAFEAILSSDDLQVPCEDAIYDFVLKWARIHYPKMEERREILTTRLAKCIRFPYMTCKKLRTVMTCDDFDPKFAQEVVLEALFFKAESKSPNKNPNPPRAYELRPVKVVRFKLPRQQCIVYLDLKREECESLFPSGTIYTEVFRFGRKVFSLAVQCIMSQQSERHFGLLLGMQEKGLGPFTVSYEFAARLKPNEEYSNINKGTHNFTSGKAFGYWIPWNSFICDQSNYFINGVLHLRAVITLIRQPPKRQI</sequence>
<dbReference type="GO" id="GO:0005634">
    <property type="term" value="C:nucleus"/>
    <property type="evidence" value="ECO:0000318"/>
    <property type="project" value="GO_Central"/>
</dbReference>
<evidence type="ECO:0000259" key="4">
    <source>
        <dbReference type="PROSITE" id="PS50097"/>
    </source>
</evidence>
<dbReference type="FunFam" id="1.25.40.420:FF:000008">
    <property type="entry name" value="BTB/POZ domain-containing protein POB1"/>
    <property type="match status" value="1"/>
</dbReference>
<comment type="caution">
    <text evidence="5">The sequence shown here is derived from an EMBL/GenBank/DDBJ whole genome shotgun (WGS) entry which is preliminary data.</text>
</comment>
<dbReference type="PROSITE" id="PS50097">
    <property type="entry name" value="BTB"/>
    <property type="match status" value="1"/>
</dbReference>
<dbReference type="InterPro" id="IPR011333">
    <property type="entry name" value="SKP1/BTB/POZ_sf"/>
</dbReference>
<evidence type="ECO:0000256" key="1">
    <source>
        <dbReference type="ARBA" id="ARBA00002668"/>
    </source>
</evidence>
<comment type="function">
    <text evidence="1">May act as a substrate-specific adapter of an E3 ubiquitin-protein ligase complex (CUL3-RBX1-BTB) which mediates the ubiquitination and subsequent proteasomal degradation of target proteins.</text>
</comment>
<dbReference type="InterPro" id="IPR045890">
    <property type="entry name" value="POB1-like"/>
</dbReference>
<evidence type="ECO:0000313" key="6">
    <source>
        <dbReference type="Proteomes" id="UP000235145"/>
    </source>
</evidence>
<accession>A0A9R1VND8</accession>
<keyword evidence="3" id="KW-0833">Ubl conjugation pathway</keyword>
<name>A0A9R1VND8_LACSA</name>
<dbReference type="Gene3D" id="3.30.710.10">
    <property type="entry name" value="Potassium Channel Kv1.1, Chain A"/>
    <property type="match status" value="1"/>
</dbReference>
<reference evidence="5 6" key="1">
    <citation type="journal article" date="2017" name="Nat. Commun.">
        <title>Genome assembly with in vitro proximity ligation data and whole-genome triplication in lettuce.</title>
        <authorList>
            <person name="Reyes-Chin-Wo S."/>
            <person name="Wang Z."/>
            <person name="Yang X."/>
            <person name="Kozik A."/>
            <person name="Arikit S."/>
            <person name="Song C."/>
            <person name="Xia L."/>
            <person name="Froenicke L."/>
            <person name="Lavelle D.O."/>
            <person name="Truco M.J."/>
            <person name="Xia R."/>
            <person name="Zhu S."/>
            <person name="Xu C."/>
            <person name="Xu H."/>
            <person name="Xu X."/>
            <person name="Cox K."/>
            <person name="Korf I."/>
            <person name="Meyers B.C."/>
            <person name="Michelmore R.W."/>
        </authorList>
    </citation>
    <scope>NUCLEOTIDE SEQUENCE [LARGE SCALE GENOMIC DNA]</scope>
    <source>
        <strain evidence="6">cv. Salinas</strain>
        <tissue evidence="5">Seedlings</tissue>
    </source>
</reference>
<protein>
    <recommendedName>
        <fullName evidence="4">BTB domain-containing protein</fullName>
    </recommendedName>
</protein>
<dbReference type="PANTHER" id="PTHR46336">
    <property type="entry name" value="OS02G0260700 PROTEIN"/>
    <property type="match status" value="1"/>
</dbReference>
<dbReference type="PANTHER" id="PTHR46336:SF3">
    <property type="entry name" value="BTB_POZ DOMAIN-CONTAINING PROTEIN POB1"/>
    <property type="match status" value="1"/>
</dbReference>
<evidence type="ECO:0000256" key="2">
    <source>
        <dbReference type="ARBA" id="ARBA00004906"/>
    </source>
</evidence>
<dbReference type="SMART" id="SM00875">
    <property type="entry name" value="BACK"/>
    <property type="match status" value="1"/>
</dbReference>
<dbReference type="Pfam" id="PF07707">
    <property type="entry name" value="BACK"/>
    <property type="match status" value="1"/>
</dbReference>
<feature type="domain" description="BTB" evidence="4">
    <location>
        <begin position="128"/>
        <end position="197"/>
    </location>
</feature>
<dbReference type="Proteomes" id="UP000235145">
    <property type="component" value="Unassembled WGS sequence"/>
</dbReference>
<comment type="pathway">
    <text evidence="2">Protein modification; protein ubiquitination.</text>
</comment>
<dbReference type="CDD" id="cd18186">
    <property type="entry name" value="BTB_POZ_ZBTB_KLHL-like"/>
    <property type="match status" value="1"/>
</dbReference>
<dbReference type="SMART" id="SM00225">
    <property type="entry name" value="BTB"/>
    <property type="match status" value="1"/>
</dbReference>
<keyword evidence="6" id="KW-1185">Reference proteome</keyword>
<dbReference type="Gene3D" id="1.25.40.420">
    <property type="match status" value="1"/>
</dbReference>
<gene>
    <name evidence="5" type="ORF">LSAT_V11C400170250</name>
</gene>
<evidence type="ECO:0000313" key="5">
    <source>
        <dbReference type="EMBL" id="KAJ0209551.1"/>
    </source>
</evidence>
<dbReference type="Pfam" id="PF00651">
    <property type="entry name" value="BTB"/>
    <property type="match status" value="1"/>
</dbReference>
<dbReference type="FunFam" id="3.30.710.10:FF:000106">
    <property type="entry name" value="BTB/POZ domain-containing protein POB1"/>
    <property type="match status" value="1"/>
</dbReference>
<dbReference type="InterPro" id="IPR011705">
    <property type="entry name" value="BACK"/>
</dbReference>
<evidence type="ECO:0000256" key="3">
    <source>
        <dbReference type="ARBA" id="ARBA00022786"/>
    </source>
</evidence>
<proteinExistence type="predicted"/>
<dbReference type="EMBL" id="NBSK02000004">
    <property type="protein sequence ID" value="KAJ0209551.1"/>
    <property type="molecule type" value="Genomic_DNA"/>
</dbReference>
<dbReference type="SUPFAM" id="SSF54695">
    <property type="entry name" value="POZ domain"/>
    <property type="match status" value="1"/>
</dbReference>
<dbReference type="AlphaFoldDB" id="A0A9R1VND8"/>